<reference evidence="1" key="4">
    <citation type="submission" date="2019-03" db="UniProtKB">
        <authorList>
            <consortium name="EnsemblPlants"/>
        </authorList>
    </citation>
    <scope>IDENTIFICATION</scope>
</reference>
<reference evidence="2" key="2">
    <citation type="journal article" date="2017" name="Nat. Plants">
        <title>The Aegilops tauschii genome reveals multiple impacts of transposons.</title>
        <authorList>
            <person name="Zhao G."/>
            <person name="Zou C."/>
            <person name="Li K."/>
            <person name="Wang K."/>
            <person name="Li T."/>
            <person name="Gao L."/>
            <person name="Zhang X."/>
            <person name="Wang H."/>
            <person name="Yang Z."/>
            <person name="Liu X."/>
            <person name="Jiang W."/>
            <person name="Mao L."/>
            <person name="Kong X."/>
            <person name="Jiao Y."/>
            <person name="Jia J."/>
        </authorList>
    </citation>
    <scope>NUCLEOTIDE SEQUENCE [LARGE SCALE GENOMIC DNA]</scope>
    <source>
        <strain evidence="2">cv. AL8/78</strain>
    </source>
</reference>
<keyword evidence="2" id="KW-1185">Reference proteome</keyword>
<evidence type="ECO:0000313" key="2">
    <source>
        <dbReference type="Proteomes" id="UP000015105"/>
    </source>
</evidence>
<sequence length="44" mass="5226">MTLLVNRHHFCLTWFSVFCCWLSYTYFANNYLSEPTEESAIVGM</sequence>
<organism evidence="1 2">
    <name type="scientific">Aegilops tauschii subsp. strangulata</name>
    <name type="common">Goatgrass</name>
    <dbReference type="NCBI Taxonomy" id="200361"/>
    <lineage>
        <taxon>Eukaryota</taxon>
        <taxon>Viridiplantae</taxon>
        <taxon>Streptophyta</taxon>
        <taxon>Embryophyta</taxon>
        <taxon>Tracheophyta</taxon>
        <taxon>Spermatophyta</taxon>
        <taxon>Magnoliopsida</taxon>
        <taxon>Liliopsida</taxon>
        <taxon>Poales</taxon>
        <taxon>Poaceae</taxon>
        <taxon>BOP clade</taxon>
        <taxon>Pooideae</taxon>
        <taxon>Triticodae</taxon>
        <taxon>Triticeae</taxon>
        <taxon>Triticinae</taxon>
        <taxon>Aegilops</taxon>
    </lineage>
</organism>
<reference evidence="1" key="3">
    <citation type="journal article" date="2017" name="Nature">
        <title>Genome sequence of the progenitor of the wheat D genome Aegilops tauschii.</title>
        <authorList>
            <person name="Luo M.C."/>
            <person name="Gu Y.Q."/>
            <person name="Puiu D."/>
            <person name="Wang H."/>
            <person name="Twardziok S.O."/>
            <person name="Deal K.R."/>
            <person name="Huo N."/>
            <person name="Zhu T."/>
            <person name="Wang L."/>
            <person name="Wang Y."/>
            <person name="McGuire P.E."/>
            <person name="Liu S."/>
            <person name="Long H."/>
            <person name="Ramasamy R.K."/>
            <person name="Rodriguez J.C."/>
            <person name="Van S.L."/>
            <person name="Yuan L."/>
            <person name="Wang Z."/>
            <person name="Xia Z."/>
            <person name="Xiao L."/>
            <person name="Anderson O.D."/>
            <person name="Ouyang S."/>
            <person name="Liang Y."/>
            <person name="Zimin A.V."/>
            <person name="Pertea G."/>
            <person name="Qi P."/>
            <person name="Bennetzen J.L."/>
            <person name="Dai X."/>
            <person name="Dawson M.W."/>
            <person name="Muller H.G."/>
            <person name="Kugler K."/>
            <person name="Rivarola-Duarte L."/>
            <person name="Spannagl M."/>
            <person name="Mayer K.F.X."/>
            <person name="Lu F.H."/>
            <person name="Bevan M.W."/>
            <person name="Leroy P."/>
            <person name="Li P."/>
            <person name="You F.M."/>
            <person name="Sun Q."/>
            <person name="Liu Z."/>
            <person name="Lyons E."/>
            <person name="Wicker T."/>
            <person name="Salzberg S.L."/>
            <person name="Devos K.M."/>
            <person name="Dvorak J."/>
        </authorList>
    </citation>
    <scope>NUCLEOTIDE SEQUENCE [LARGE SCALE GENOMIC DNA]</scope>
    <source>
        <strain evidence="1">cv. AL8/78</strain>
    </source>
</reference>
<dbReference type="Gramene" id="AET5Gv20754100.1">
    <property type="protein sequence ID" value="AET5Gv20754100.1"/>
    <property type="gene ID" value="AET5Gv20754100"/>
</dbReference>
<dbReference type="Proteomes" id="UP000015105">
    <property type="component" value="Chromosome 5D"/>
</dbReference>
<protein>
    <submittedName>
        <fullName evidence="1">Uncharacterized protein</fullName>
    </submittedName>
</protein>
<evidence type="ECO:0000313" key="1">
    <source>
        <dbReference type="EnsemblPlants" id="AET5Gv20754100.1"/>
    </source>
</evidence>
<accession>A0A453LGN1</accession>
<proteinExistence type="predicted"/>
<dbReference type="AlphaFoldDB" id="A0A453LGN1"/>
<reference evidence="1" key="5">
    <citation type="journal article" date="2021" name="G3 (Bethesda)">
        <title>Aegilops tauschii genome assembly Aet v5.0 features greater sequence contiguity and improved annotation.</title>
        <authorList>
            <person name="Wang L."/>
            <person name="Zhu T."/>
            <person name="Rodriguez J.C."/>
            <person name="Deal K.R."/>
            <person name="Dubcovsky J."/>
            <person name="McGuire P.E."/>
            <person name="Lux T."/>
            <person name="Spannagl M."/>
            <person name="Mayer K.F.X."/>
            <person name="Baldrich P."/>
            <person name="Meyers B.C."/>
            <person name="Huo N."/>
            <person name="Gu Y.Q."/>
            <person name="Zhou H."/>
            <person name="Devos K.M."/>
            <person name="Bennetzen J.L."/>
            <person name="Unver T."/>
            <person name="Budak H."/>
            <person name="Gulick P.J."/>
            <person name="Galiba G."/>
            <person name="Kalapos B."/>
            <person name="Nelson D.R."/>
            <person name="Li P."/>
            <person name="You F.M."/>
            <person name="Luo M.C."/>
            <person name="Dvorak J."/>
        </authorList>
    </citation>
    <scope>NUCLEOTIDE SEQUENCE [LARGE SCALE GENOMIC DNA]</scope>
    <source>
        <strain evidence="1">cv. AL8/78</strain>
    </source>
</reference>
<name>A0A453LGN1_AEGTS</name>
<reference evidence="2" key="1">
    <citation type="journal article" date="2014" name="Science">
        <title>Ancient hybridizations among the ancestral genomes of bread wheat.</title>
        <authorList>
            <consortium name="International Wheat Genome Sequencing Consortium,"/>
            <person name="Marcussen T."/>
            <person name="Sandve S.R."/>
            <person name="Heier L."/>
            <person name="Spannagl M."/>
            <person name="Pfeifer M."/>
            <person name="Jakobsen K.S."/>
            <person name="Wulff B.B."/>
            <person name="Steuernagel B."/>
            <person name="Mayer K.F."/>
            <person name="Olsen O.A."/>
        </authorList>
    </citation>
    <scope>NUCLEOTIDE SEQUENCE [LARGE SCALE GENOMIC DNA]</scope>
    <source>
        <strain evidence="2">cv. AL8/78</strain>
    </source>
</reference>
<dbReference type="EnsemblPlants" id="AET5Gv20754100.1">
    <property type="protein sequence ID" value="AET5Gv20754100.1"/>
    <property type="gene ID" value="AET5Gv20754100"/>
</dbReference>